<evidence type="ECO:0000313" key="2">
    <source>
        <dbReference type="Proteomes" id="UP001196413"/>
    </source>
</evidence>
<dbReference type="EMBL" id="JAHQIW010006818">
    <property type="protein sequence ID" value="KAJ1370633.1"/>
    <property type="molecule type" value="Genomic_DNA"/>
</dbReference>
<keyword evidence="2" id="KW-1185">Reference proteome</keyword>
<name>A0AAD5R6J7_PARTN</name>
<gene>
    <name evidence="1" type="ORF">KIN20_032405</name>
</gene>
<evidence type="ECO:0000313" key="1">
    <source>
        <dbReference type="EMBL" id="KAJ1370633.1"/>
    </source>
</evidence>
<sequence>MNCGDIRLHLVHFSVNKGVDECLQSESYDIEYIHFIVNFAIEFIQNTVDDFINNHRHLCSLEHLRPRHPSCSPSVNVHRNVLDFEKVLIEIGQQTGYHVCFLYANSIVTLPAFFERNTVVVHLPELNGLHYKEVLSSGSHNQLISLGFAVGEALHEIGHLFGAFHSTCGIMSRQQNAAGLLGVSCADMEVESRNCFFDNYSICLFAHSPFFNHVIQSPQLSPVLFKFSNGEIHLKCRSGILLVVIIQGTKYRDVKVYEALLSVTVRVDEQSWDLIQVYNGFYEVKNIIK</sequence>
<proteinExistence type="predicted"/>
<accession>A0AAD5R6J7</accession>
<reference evidence="1" key="1">
    <citation type="submission" date="2021-06" db="EMBL/GenBank/DDBJ databases">
        <title>Parelaphostrongylus tenuis whole genome reference sequence.</title>
        <authorList>
            <person name="Garwood T.J."/>
            <person name="Larsen P.A."/>
            <person name="Fountain-Jones N.M."/>
            <person name="Garbe J.R."/>
            <person name="Macchietto M.G."/>
            <person name="Kania S.A."/>
            <person name="Gerhold R.W."/>
            <person name="Richards J.E."/>
            <person name="Wolf T.M."/>
        </authorList>
    </citation>
    <scope>NUCLEOTIDE SEQUENCE</scope>
    <source>
        <strain evidence="1">MNPRO001-30</strain>
        <tissue evidence="1">Meninges</tissue>
    </source>
</reference>
<organism evidence="1 2">
    <name type="scientific">Parelaphostrongylus tenuis</name>
    <name type="common">Meningeal worm</name>
    <dbReference type="NCBI Taxonomy" id="148309"/>
    <lineage>
        <taxon>Eukaryota</taxon>
        <taxon>Metazoa</taxon>
        <taxon>Ecdysozoa</taxon>
        <taxon>Nematoda</taxon>
        <taxon>Chromadorea</taxon>
        <taxon>Rhabditida</taxon>
        <taxon>Rhabditina</taxon>
        <taxon>Rhabditomorpha</taxon>
        <taxon>Strongyloidea</taxon>
        <taxon>Metastrongylidae</taxon>
        <taxon>Parelaphostrongylus</taxon>
    </lineage>
</organism>
<comment type="caution">
    <text evidence="1">The sequence shown here is derived from an EMBL/GenBank/DDBJ whole genome shotgun (WGS) entry which is preliminary data.</text>
</comment>
<dbReference type="Proteomes" id="UP001196413">
    <property type="component" value="Unassembled WGS sequence"/>
</dbReference>
<dbReference type="AlphaFoldDB" id="A0AAD5R6J7"/>
<protein>
    <submittedName>
        <fullName evidence="1">Uncharacterized protein</fullName>
    </submittedName>
</protein>